<gene>
    <name evidence="1" type="ORF">GSI_12366</name>
</gene>
<organism evidence="1 2">
    <name type="scientific">Ganoderma sinense ZZ0214-1</name>
    <dbReference type="NCBI Taxonomy" id="1077348"/>
    <lineage>
        <taxon>Eukaryota</taxon>
        <taxon>Fungi</taxon>
        <taxon>Dikarya</taxon>
        <taxon>Basidiomycota</taxon>
        <taxon>Agaricomycotina</taxon>
        <taxon>Agaricomycetes</taxon>
        <taxon>Polyporales</taxon>
        <taxon>Polyporaceae</taxon>
        <taxon>Ganoderma</taxon>
    </lineage>
</organism>
<sequence>MFDPCFSFFSPDDRFTMPPSRTVPFRFALPLPPTFIVGRTWSSGIVWRSSSMAMSSSSSSSPSSSSSKSLAAFDAAGVCMSWGSMLGESAEVAENEPEPDDSGLLICVSCEA</sequence>
<comment type="caution">
    <text evidence="1">The sequence shown here is derived from an EMBL/GenBank/DDBJ whole genome shotgun (WGS) entry which is preliminary data.</text>
</comment>
<dbReference type="AlphaFoldDB" id="A0A2G8RW47"/>
<protein>
    <submittedName>
        <fullName evidence="1">Uncharacterized protein</fullName>
    </submittedName>
</protein>
<dbReference type="EMBL" id="AYKW01000046">
    <property type="protein sequence ID" value="PIL25558.1"/>
    <property type="molecule type" value="Genomic_DNA"/>
</dbReference>
<name>A0A2G8RW47_9APHY</name>
<evidence type="ECO:0000313" key="2">
    <source>
        <dbReference type="Proteomes" id="UP000230002"/>
    </source>
</evidence>
<reference evidence="1 2" key="1">
    <citation type="journal article" date="2015" name="Sci. Rep.">
        <title>Chromosome-level genome map provides insights into diverse defense mechanisms in the medicinal fungus Ganoderma sinense.</title>
        <authorList>
            <person name="Zhu Y."/>
            <person name="Xu J."/>
            <person name="Sun C."/>
            <person name="Zhou S."/>
            <person name="Xu H."/>
            <person name="Nelson D.R."/>
            <person name="Qian J."/>
            <person name="Song J."/>
            <person name="Luo H."/>
            <person name="Xiang L."/>
            <person name="Li Y."/>
            <person name="Xu Z."/>
            <person name="Ji A."/>
            <person name="Wang L."/>
            <person name="Lu S."/>
            <person name="Hayward A."/>
            <person name="Sun W."/>
            <person name="Li X."/>
            <person name="Schwartz D.C."/>
            <person name="Wang Y."/>
            <person name="Chen S."/>
        </authorList>
    </citation>
    <scope>NUCLEOTIDE SEQUENCE [LARGE SCALE GENOMIC DNA]</scope>
    <source>
        <strain evidence="1 2">ZZ0214-1</strain>
    </source>
</reference>
<dbReference type="Proteomes" id="UP000230002">
    <property type="component" value="Unassembled WGS sequence"/>
</dbReference>
<accession>A0A2G8RW47</accession>
<keyword evidence="2" id="KW-1185">Reference proteome</keyword>
<evidence type="ECO:0000313" key="1">
    <source>
        <dbReference type="EMBL" id="PIL25558.1"/>
    </source>
</evidence>
<proteinExistence type="predicted"/>